<dbReference type="PROSITE" id="PS52044">
    <property type="entry name" value="VLRF1"/>
    <property type="match status" value="1"/>
</dbReference>
<evidence type="ECO:0000256" key="11">
    <source>
        <dbReference type="PROSITE-ProRule" id="PRU01389"/>
    </source>
</evidence>
<dbReference type="InterPro" id="IPR041175">
    <property type="entry name" value="VLRF1/Vms1"/>
</dbReference>
<keyword evidence="9 12" id="KW-0175">Coiled coil</keyword>
<accession>A0AAW1UZ87</accession>
<feature type="repeat" description="ANK" evidence="10">
    <location>
        <begin position="233"/>
        <end position="265"/>
    </location>
</feature>
<feature type="compositionally biased region" description="Basic residues" evidence="13">
    <location>
        <begin position="160"/>
        <end position="174"/>
    </location>
</feature>
<comment type="caution">
    <text evidence="15">The sequence shown here is derived from an EMBL/GenBank/DDBJ whole genome shotgun (WGS) entry which is preliminary data.</text>
</comment>
<comment type="domain">
    <text evidence="11">The VLRF1 domain mediates binding to the 60S ribosomal subunit.</text>
</comment>
<evidence type="ECO:0000256" key="2">
    <source>
        <dbReference type="ARBA" id="ARBA00009262"/>
    </source>
</evidence>
<keyword evidence="4" id="KW-0540">Nuclease</keyword>
<dbReference type="GO" id="GO:0036503">
    <property type="term" value="P:ERAD pathway"/>
    <property type="evidence" value="ECO:0007669"/>
    <property type="project" value="TreeGrafter"/>
</dbReference>
<feature type="compositionally biased region" description="Polar residues" evidence="13">
    <location>
        <begin position="119"/>
        <end position="136"/>
    </location>
</feature>
<comment type="similarity">
    <text evidence="2 11">Belongs to the ANKZF1/VMS1 family.</text>
</comment>
<dbReference type="Proteomes" id="UP001431783">
    <property type="component" value="Unassembled WGS sequence"/>
</dbReference>
<dbReference type="PANTHER" id="PTHR16036:SF2">
    <property type="entry name" value="TRNA ENDONUCLEASE ANKZF1"/>
    <property type="match status" value="1"/>
</dbReference>
<dbReference type="InterPro" id="IPR036770">
    <property type="entry name" value="Ankyrin_rpt-contain_sf"/>
</dbReference>
<gene>
    <name evidence="15" type="ORF">WA026_000070</name>
</gene>
<dbReference type="SMART" id="SM00248">
    <property type="entry name" value="ANK"/>
    <property type="match status" value="1"/>
</dbReference>
<dbReference type="PROSITE" id="PS50297">
    <property type="entry name" value="ANK_REP_REGION"/>
    <property type="match status" value="1"/>
</dbReference>
<organism evidence="15 16">
    <name type="scientific">Henosepilachna vigintioctopunctata</name>
    <dbReference type="NCBI Taxonomy" id="420089"/>
    <lineage>
        <taxon>Eukaryota</taxon>
        <taxon>Metazoa</taxon>
        <taxon>Ecdysozoa</taxon>
        <taxon>Arthropoda</taxon>
        <taxon>Hexapoda</taxon>
        <taxon>Insecta</taxon>
        <taxon>Pterygota</taxon>
        <taxon>Neoptera</taxon>
        <taxon>Endopterygota</taxon>
        <taxon>Coleoptera</taxon>
        <taxon>Polyphaga</taxon>
        <taxon>Cucujiformia</taxon>
        <taxon>Coccinelloidea</taxon>
        <taxon>Coccinellidae</taxon>
        <taxon>Epilachninae</taxon>
        <taxon>Epilachnini</taxon>
        <taxon>Henosepilachna</taxon>
    </lineage>
</organism>
<dbReference type="InterPro" id="IPR002110">
    <property type="entry name" value="Ankyrin_rpt"/>
</dbReference>
<evidence type="ECO:0000256" key="1">
    <source>
        <dbReference type="ARBA" id="ARBA00004496"/>
    </source>
</evidence>
<feature type="region of interest" description="Disordered" evidence="13">
    <location>
        <begin position="106"/>
        <end position="136"/>
    </location>
</feature>
<keyword evidence="16" id="KW-1185">Reference proteome</keyword>
<feature type="coiled-coil region" evidence="12">
    <location>
        <begin position="311"/>
        <end position="341"/>
    </location>
</feature>
<evidence type="ECO:0000256" key="13">
    <source>
        <dbReference type="SAM" id="MobiDB-lite"/>
    </source>
</evidence>
<evidence type="ECO:0000259" key="14">
    <source>
        <dbReference type="PROSITE" id="PS52044"/>
    </source>
</evidence>
<dbReference type="PROSITE" id="PS50088">
    <property type="entry name" value="ANK_REPEAT"/>
    <property type="match status" value="1"/>
</dbReference>
<feature type="region of interest" description="Disordered" evidence="13">
    <location>
        <begin position="155"/>
        <end position="178"/>
    </location>
</feature>
<keyword evidence="6" id="KW-0255">Endonuclease</keyword>
<reference evidence="15 16" key="1">
    <citation type="submission" date="2023-03" db="EMBL/GenBank/DDBJ databases">
        <title>Genome insight into feeding habits of ladybird beetles.</title>
        <authorList>
            <person name="Li H.-S."/>
            <person name="Huang Y.-H."/>
            <person name="Pang H."/>
        </authorList>
    </citation>
    <scope>NUCLEOTIDE SEQUENCE [LARGE SCALE GENOMIC DNA]</scope>
    <source>
        <strain evidence="15">SYSU_2023b</strain>
        <tissue evidence="15">Whole body</tissue>
    </source>
</reference>
<evidence type="ECO:0000256" key="8">
    <source>
        <dbReference type="ARBA" id="ARBA00023043"/>
    </source>
</evidence>
<proteinExistence type="inferred from homology"/>
<dbReference type="GO" id="GO:0004519">
    <property type="term" value="F:endonuclease activity"/>
    <property type="evidence" value="ECO:0007669"/>
    <property type="project" value="UniProtKB-KW"/>
</dbReference>
<keyword evidence="7" id="KW-0378">Hydrolase</keyword>
<comment type="caution">
    <text evidence="11">Lacks conserved residue(s) required for the propagation of feature annotation.</text>
</comment>
<dbReference type="SUPFAM" id="SSF48403">
    <property type="entry name" value="Ankyrin repeat"/>
    <property type="match status" value="1"/>
</dbReference>
<protein>
    <recommendedName>
        <fullName evidence="14">VLRF1 domain-containing protein</fullName>
    </recommendedName>
</protein>
<dbReference type="Pfam" id="PF00023">
    <property type="entry name" value="Ank"/>
    <property type="match status" value="1"/>
</dbReference>
<evidence type="ECO:0000256" key="4">
    <source>
        <dbReference type="ARBA" id="ARBA00022722"/>
    </source>
</evidence>
<feature type="domain" description="VLRF1" evidence="14">
    <location>
        <begin position="1"/>
        <end position="62"/>
    </location>
</feature>
<evidence type="ECO:0000256" key="10">
    <source>
        <dbReference type="PROSITE-ProRule" id="PRU00023"/>
    </source>
</evidence>
<dbReference type="Pfam" id="PF18826">
    <property type="entry name" value="bVLRF1"/>
    <property type="match status" value="1"/>
</dbReference>
<sequence length="366" mass="42513">MEIAKSSLIFYRAPGPYNRSVLFGGSNPILQRSDERLRTIPFSTRRATYTEVQRVQSVLSAAQIYGNLEDAIKLLDKHRVLNQNSKRSKIRCTQINRAKSREIIERPLPTRHSSEIHSLENTQSSESEEGGNNNIQLNTLDNEISFEHLQVFEETEKTKGKTGKKKKTKKSKSKKLQEQELKRKNDLLEILYKGNILKLKEEVAKIGSNIEDNELEGQKELRNTFFNEILDDDGNSLLHIAAMNEHGELIEFLLDNGSDPCLKNKKLQTPYSSTSSKEVREVMKKFARENPQKYNYNKAQIPINTLNPDELAEKKKIQKKFKREKEKVKKEENKIKQKELNEKERFLNLSDREKVTLVVLFVKFKH</sequence>
<evidence type="ECO:0000313" key="16">
    <source>
        <dbReference type="Proteomes" id="UP001431783"/>
    </source>
</evidence>
<dbReference type="EMBL" id="JARQZJ010000121">
    <property type="protein sequence ID" value="KAK9887755.1"/>
    <property type="molecule type" value="Genomic_DNA"/>
</dbReference>
<dbReference type="GO" id="GO:0005737">
    <property type="term" value="C:cytoplasm"/>
    <property type="evidence" value="ECO:0007669"/>
    <property type="project" value="UniProtKB-SubCell"/>
</dbReference>
<evidence type="ECO:0000256" key="3">
    <source>
        <dbReference type="ARBA" id="ARBA00022490"/>
    </source>
</evidence>
<evidence type="ECO:0000256" key="12">
    <source>
        <dbReference type="SAM" id="Coils"/>
    </source>
</evidence>
<name>A0AAW1UZ87_9CUCU</name>
<evidence type="ECO:0000256" key="5">
    <source>
        <dbReference type="ARBA" id="ARBA00022737"/>
    </source>
</evidence>
<keyword evidence="5" id="KW-0677">Repeat</keyword>
<keyword evidence="3 11" id="KW-0963">Cytoplasm</keyword>
<evidence type="ECO:0000256" key="7">
    <source>
        <dbReference type="ARBA" id="ARBA00022801"/>
    </source>
</evidence>
<evidence type="ECO:0000256" key="6">
    <source>
        <dbReference type="ARBA" id="ARBA00022759"/>
    </source>
</evidence>
<dbReference type="GO" id="GO:0016787">
    <property type="term" value="F:hydrolase activity"/>
    <property type="evidence" value="ECO:0007669"/>
    <property type="project" value="UniProtKB-KW"/>
</dbReference>
<dbReference type="AlphaFoldDB" id="A0AAW1UZ87"/>
<evidence type="ECO:0000256" key="9">
    <source>
        <dbReference type="ARBA" id="ARBA00023054"/>
    </source>
</evidence>
<keyword evidence="8 10" id="KW-0040">ANK repeat</keyword>
<dbReference type="PANTHER" id="PTHR16036">
    <property type="entry name" value="ANKYRIN REPEAT AND ZINC FINGER DOMAIN-CONTAINING PROTEIN 1"/>
    <property type="match status" value="1"/>
</dbReference>
<dbReference type="Gene3D" id="1.25.40.20">
    <property type="entry name" value="Ankyrin repeat-containing domain"/>
    <property type="match status" value="1"/>
</dbReference>
<evidence type="ECO:0000313" key="15">
    <source>
        <dbReference type="EMBL" id="KAK9887755.1"/>
    </source>
</evidence>
<comment type="subcellular location">
    <subcellularLocation>
        <location evidence="1">Cytoplasm</location>
    </subcellularLocation>
</comment>
<dbReference type="InterPro" id="IPR047139">
    <property type="entry name" value="ANKZ1/VMS1"/>
</dbReference>